<dbReference type="STRING" id="475255.SAMN04488101_1073"/>
<accession>A0A1W2DHD3</accession>
<dbReference type="RefSeq" id="WP_084289870.1">
    <property type="nucleotide sequence ID" value="NZ_FWYB01000007.1"/>
</dbReference>
<dbReference type="AlphaFoldDB" id="A0A1W2DHD3"/>
<evidence type="ECO:0000313" key="4">
    <source>
        <dbReference type="Proteomes" id="UP000192678"/>
    </source>
</evidence>
<reference evidence="3 4" key="1">
    <citation type="submission" date="2017-04" db="EMBL/GenBank/DDBJ databases">
        <authorList>
            <person name="Afonso C.L."/>
            <person name="Miller P.J."/>
            <person name="Scott M.A."/>
            <person name="Spackman E."/>
            <person name="Goraichik I."/>
            <person name="Dimitrov K.M."/>
            <person name="Suarez D.L."/>
            <person name="Swayne D.E."/>
        </authorList>
    </citation>
    <scope>NUCLEOTIDE SEQUENCE [LARGE SCALE GENOMIC DNA]</scope>
    <source>
        <strain evidence="3 4">DSM 19625</strain>
    </source>
</reference>
<dbReference type="GO" id="GO:0004803">
    <property type="term" value="F:transposase activity"/>
    <property type="evidence" value="ECO:0007669"/>
    <property type="project" value="InterPro"/>
</dbReference>
<organism evidence="3 4">
    <name type="scientific">Pedobacter nyackensis</name>
    <dbReference type="NCBI Taxonomy" id="475255"/>
    <lineage>
        <taxon>Bacteria</taxon>
        <taxon>Pseudomonadati</taxon>
        <taxon>Bacteroidota</taxon>
        <taxon>Sphingobacteriia</taxon>
        <taxon>Sphingobacteriales</taxon>
        <taxon>Sphingobacteriaceae</taxon>
        <taxon>Pedobacter</taxon>
    </lineage>
</organism>
<dbReference type="OrthoDB" id="964423at2"/>
<dbReference type="GO" id="GO:0003677">
    <property type="term" value="F:DNA binding"/>
    <property type="evidence" value="ECO:0007669"/>
    <property type="project" value="InterPro"/>
</dbReference>
<dbReference type="NCBIfam" id="NF033542">
    <property type="entry name" value="transpos_IS110"/>
    <property type="match status" value="1"/>
</dbReference>
<dbReference type="GO" id="GO:0006313">
    <property type="term" value="P:DNA transposition"/>
    <property type="evidence" value="ECO:0007669"/>
    <property type="project" value="InterPro"/>
</dbReference>
<gene>
    <name evidence="3" type="ORF">SAMN04488101_1073</name>
</gene>
<dbReference type="PANTHER" id="PTHR33055:SF3">
    <property type="entry name" value="PUTATIVE TRANSPOSASE FOR IS117-RELATED"/>
    <property type="match status" value="1"/>
</dbReference>
<dbReference type="Proteomes" id="UP000192678">
    <property type="component" value="Unassembled WGS sequence"/>
</dbReference>
<name>A0A1W2DHD3_9SPHI</name>
<dbReference type="Pfam" id="PF01548">
    <property type="entry name" value="DEDD_Tnp_IS110"/>
    <property type="match status" value="1"/>
</dbReference>
<dbReference type="InterPro" id="IPR003346">
    <property type="entry name" value="Transposase_20"/>
</dbReference>
<protein>
    <submittedName>
        <fullName evidence="3">Transposase</fullName>
    </submittedName>
</protein>
<evidence type="ECO:0000259" key="2">
    <source>
        <dbReference type="Pfam" id="PF02371"/>
    </source>
</evidence>
<evidence type="ECO:0000313" key="3">
    <source>
        <dbReference type="EMBL" id="SMC96859.1"/>
    </source>
</evidence>
<dbReference type="InterPro" id="IPR002525">
    <property type="entry name" value="Transp_IS110-like_N"/>
</dbReference>
<sequence length="347" mass="39620">MMKYSLGLDVSNKDIHCCISAIDIYQNVTVKASRKILNTQKGFRDLDDWIKRNHKQTTIPFVICMEATGVYYENCAMYLHKAGYNVSVILPNKAKKYLQASGQKSKNDKIDAKGLAQMGAEKSLRLWEPMGEYFYQLRELTRHDQSLQEMKTVISNRLHATERGMYVNQDVVKQLRSQLRLLEKQLEASGKLIDMHITANDEVCVKVTKICTIKGLGIKTVATLTAETNGFLLFDNARQLASFAGYDTVENQSGRQIGKTRISKKGNSHIRRILHMPALSVVRHNVQPFMGLYDRTLAKHGIKMKSYVAVQKKLLTIVFALWKRNEAFDETYIKKYTEEKESALQLG</sequence>
<dbReference type="PANTHER" id="PTHR33055">
    <property type="entry name" value="TRANSPOSASE FOR INSERTION SEQUENCE ELEMENT IS1111A"/>
    <property type="match status" value="1"/>
</dbReference>
<dbReference type="EMBL" id="FWYB01000007">
    <property type="protein sequence ID" value="SMC96859.1"/>
    <property type="molecule type" value="Genomic_DNA"/>
</dbReference>
<feature type="domain" description="Transposase IS110-like N-terminal" evidence="1">
    <location>
        <begin position="6"/>
        <end position="161"/>
    </location>
</feature>
<dbReference type="Pfam" id="PF02371">
    <property type="entry name" value="Transposase_20"/>
    <property type="match status" value="1"/>
</dbReference>
<keyword evidence="4" id="KW-1185">Reference proteome</keyword>
<evidence type="ECO:0000259" key="1">
    <source>
        <dbReference type="Pfam" id="PF01548"/>
    </source>
</evidence>
<dbReference type="InterPro" id="IPR047650">
    <property type="entry name" value="Transpos_IS110"/>
</dbReference>
<feature type="domain" description="Transposase IS116/IS110/IS902 C-terminal" evidence="2">
    <location>
        <begin position="209"/>
        <end position="291"/>
    </location>
</feature>
<proteinExistence type="predicted"/>